<name>A0A9D4EIE3_DREPO</name>
<gene>
    <name evidence="2" type="ORF">DPMN_158051</name>
</gene>
<evidence type="ECO:0000313" key="2">
    <source>
        <dbReference type="EMBL" id="KAH3780241.1"/>
    </source>
</evidence>
<dbReference type="Proteomes" id="UP000828390">
    <property type="component" value="Unassembled WGS sequence"/>
</dbReference>
<dbReference type="AlphaFoldDB" id="A0A9D4EIE3"/>
<evidence type="ECO:0000256" key="1">
    <source>
        <dbReference type="SAM" id="MobiDB-lite"/>
    </source>
</evidence>
<keyword evidence="3" id="KW-1185">Reference proteome</keyword>
<evidence type="ECO:0000313" key="3">
    <source>
        <dbReference type="Proteomes" id="UP000828390"/>
    </source>
</evidence>
<feature type="region of interest" description="Disordered" evidence="1">
    <location>
        <begin position="84"/>
        <end position="112"/>
    </location>
</feature>
<feature type="compositionally biased region" description="Basic and acidic residues" evidence="1">
    <location>
        <begin position="100"/>
        <end position="112"/>
    </location>
</feature>
<reference evidence="2" key="1">
    <citation type="journal article" date="2019" name="bioRxiv">
        <title>The Genome of the Zebra Mussel, Dreissena polymorpha: A Resource for Invasive Species Research.</title>
        <authorList>
            <person name="McCartney M.A."/>
            <person name="Auch B."/>
            <person name="Kono T."/>
            <person name="Mallez S."/>
            <person name="Zhang Y."/>
            <person name="Obille A."/>
            <person name="Becker A."/>
            <person name="Abrahante J.E."/>
            <person name="Garbe J."/>
            <person name="Badalamenti J.P."/>
            <person name="Herman A."/>
            <person name="Mangelson H."/>
            <person name="Liachko I."/>
            <person name="Sullivan S."/>
            <person name="Sone E.D."/>
            <person name="Koren S."/>
            <person name="Silverstein K.A.T."/>
            <person name="Beckman K.B."/>
            <person name="Gohl D.M."/>
        </authorList>
    </citation>
    <scope>NUCLEOTIDE SEQUENCE</scope>
    <source>
        <strain evidence="2">Duluth1</strain>
        <tissue evidence="2">Whole animal</tissue>
    </source>
</reference>
<accession>A0A9D4EIE3</accession>
<sequence>MTAVNYRAVFGDLRGKDLKAATRNLMQHIAHNRVWSLYSVKEQKQKKAKAYTYGIRKVSNITRSELEVTVTDFLKHAPYQRGGLQYKKKMSDQTTGQNEPLRETVEKNADSN</sequence>
<comment type="caution">
    <text evidence="2">The sequence shown here is derived from an EMBL/GenBank/DDBJ whole genome shotgun (WGS) entry which is preliminary data.</text>
</comment>
<proteinExistence type="predicted"/>
<reference evidence="2" key="2">
    <citation type="submission" date="2020-11" db="EMBL/GenBank/DDBJ databases">
        <authorList>
            <person name="McCartney M.A."/>
            <person name="Auch B."/>
            <person name="Kono T."/>
            <person name="Mallez S."/>
            <person name="Becker A."/>
            <person name="Gohl D.M."/>
            <person name="Silverstein K.A.T."/>
            <person name="Koren S."/>
            <person name="Bechman K.B."/>
            <person name="Herman A."/>
            <person name="Abrahante J.E."/>
            <person name="Garbe J."/>
        </authorList>
    </citation>
    <scope>NUCLEOTIDE SEQUENCE</scope>
    <source>
        <strain evidence="2">Duluth1</strain>
        <tissue evidence="2">Whole animal</tissue>
    </source>
</reference>
<dbReference type="EMBL" id="JAIWYP010000008">
    <property type="protein sequence ID" value="KAH3780241.1"/>
    <property type="molecule type" value="Genomic_DNA"/>
</dbReference>
<protein>
    <submittedName>
        <fullName evidence="2">Uncharacterized protein</fullName>
    </submittedName>
</protein>
<organism evidence="2 3">
    <name type="scientific">Dreissena polymorpha</name>
    <name type="common">Zebra mussel</name>
    <name type="synonym">Mytilus polymorpha</name>
    <dbReference type="NCBI Taxonomy" id="45954"/>
    <lineage>
        <taxon>Eukaryota</taxon>
        <taxon>Metazoa</taxon>
        <taxon>Spiralia</taxon>
        <taxon>Lophotrochozoa</taxon>
        <taxon>Mollusca</taxon>
        <taxon>Bivalvia</taxon>
        <taxon>Autobranchia</taxon>
        <taxon>Heteroconchia</taxon>
        <taxon>Euheterodonta</taxon>
        <taxon>Imparidentia</taxon>
        <taxon>Neoheterodontei</taxon>
        <taxon>Myida</taxon>
        <taxon>Dreissenoidea</taxon>
        <taxon>Dreissenidae</taxon>
        <taxon>Dreissena</taxon>
    </lineage>
</organism>